<dbReference type="Gene3D" id="3.30.2350.10">
    <property type="entry name" value="Pseudouridine synthase"/>
    <property type="match status" value="1"/>
</dbReference>
<reference evidence="8" key="1">
    <citation type="journal article" date="2021" name="PeerJ">
        <title>Extensive microbial diversity within the chicken gut microbiome revealed by metagenomics and culture.</title>
        <authorList>
            <person name="Gilroy R."/>
            <person name="Ravi A."/>
            <person name="Getino M."/>
            <person name="Pursley I."/>
            <person name="Horton D.L."/>
            <person name="Alikhan N.F."/>
            <person name="Baker D."/>
            <person name="Gharbi K."/>
            <person name="Hall N."/>
            <person name="Watson M."/>
            <person name="Adriaenssens E.M."/>
            <person name="Foster-Nyarko E."/>
            <person name="Jarju S."/>
            <person name="Secka A."/>
            <person name="Antonio M."/>
            <person name="Oren A."/>
            <person name="Chaudhuri R.R."/>
            <person name="La Ragione R."/>
            <person name="Hildebrand F."/>
            <person name="Pallen M.J."/>
        </authorList>
    </citation>
    <scope>NUCLEOTIDE SEQUENCE</scope>
    <source>
        <strain evidence="8">ChiW19-954</strain>
    </source>
</reference>
<evidence type="ECO:0000256" key="5">
    <source>
        <dbReference type="HAMAP-Rule" id="MF_01080"/>
    </source>
</evidence>
<organism evidence="8 9">
    <name type="scientific">Candidatus Mediterraneibacter faecipullorum</name>
    <dbReference type="NCBI Taxonomy" id="2838670"/>
    <lineage>
        <taxon>Bacteria</taxon>
        <taxon>Bacillati</taxon>
        <taxon>Bacillota</taxon>
        <taxon>Clostridia</taxon>
        <taxon>Lachnospirales</taxon>
        <taxon>Lachnospiraceae</taxon>
        <taxon>Mediterraneibacter</taxon>
    </lineage>
</organism>
<comment type="caution">
    <text evidence="8">The sequence shown here is derived from an EMBL/GenBank/DDBJ whole genome shotgun (WGS) entry which is preliminary data.</text>
</comment>
<dbReference type="Pfam" id="PF01509">
    <property type="entry name" value="TruB_N"/>
    <property type="match status" value="1"/>
</dbReference>
<proteinExistence type="inferred from homology"/>
<evidence type="ECO:0000313" key="9">
    <source>
        <dbReference type="Proteomes" id="UP000823890"/>
    </source>
</evidence>
<dbReference type="GO" id="GO:0160148">
    <property type="term" value="F:tRNA pseudouridine(55) synthase activity"/>
    <property type="evidence" value="ECO:0007669"/>
    <property type="project" value="UniProtKB-EC"/>
</dbReference>
<feature type="domain" description="Pseudouridine synthase II N-terminal" evidence="6">
    <location>
        <begin position="24"/>
        <end position="179"/>
    </location>
</feature>
<dbReference type="EMBL" id="DWWO01000077">
    <property type="protein sequence ID" value="HJC34154.1"/>
    <property type="molecule type" value="Genomic_DNA"/>
</dbReference>
<dbReference type="GO" id="GO:1990481">
    <property type="term" value="P:mRNA pseudouridine synthesis"/>
    <property type="evidence" value="ECO:0007669"/>
    <property type="project" value="TreeGrafter"/>
</dbReference>
<comment type="similarity">
    <text evidence="2 5">Belongs to the pseudouridine synthase TruB family. Type 1 subfamily.</text>
</comment>
<dbReference type="Proteomes" id="UP000823890">
    <property type="component" value="Unassembled WGS sequence"/>
</dbReference>
<evidence type="ECO:0000256" key="3">
    <source>
        <dbReference type="ARBA" id="ARBA00022694"/>
    </source>
</evidence>
<dbReference type="NCBIfam" id="TIGR00431">
    <property type="entry name" value="TruB"/>
    <property type="match status" value="1"/>
</dbReference>
<dbReference type="GO" id="GO:0031119">
    <property type="term" value="P:tRNA pseudouridine synthesis"/>
    <property type="evidence" value="ECO:0007669"/>
    <property type="project" value="UniProtKB-UniRule"/>
</dbReference>
<reference evidence="8" key="2">
    <citation type="submission" date="2021-04" db="EMBL/GenBank/DDBJ databases">
        <authorList>
            <person name="Gilroy R."/>
        </authorList>
    </citation>
    <scope>NUCLEOTIDE SEQUENCE</scope>
    <source>
        <strain evidence="8">ChiW19-954</strain>
    </source>
</reference>
<protein>
    <recommendedName>
        <fullName evidence="5">tRNA pseudouridine synthase B</fullName>
        <ecNumber evidence="5">5.4.99.25</ecNumber>
    </recommendedName>
    <alternativeName>
        <fullName evidence="5">tRNA pseudouridine(55) synthase</fullName>
        <shortName evidence="5">Psi55 synthase</shortName>
    </alternativeName>
    <alternativeName>
        <fullName evidence="5">tRNA pseudouridylate synthase</fullName>
    </alternativeName>
    <alternativeName>
        <fullName evidence="5">tRNA-uridine isomerase</fullName>
    </alternativeName>
</protein>
<dbReference type="CDD" id="cd02573">
    <property type="entry name" value="PseudoU_synth_EcTruB"/>
    <property type="match status" value="1"/>
</dbReference>
<evidence type="ECO:0000256" key="4">
    <source>
        <dbReference type="ARBA" id="ARBA00023235"/>
    </source>
</evidence>
<dbReference type="PANTHER" id="PTHR13767">
    <property type="entry name" value="TRNA-PSEUDOURIDINE SYNTHASE"/>
    <property type="match status" value="1"/>
</dbReference>
<dbReference type="InterPro" id="IPR002501">
    <property type="entry name" value="PsdUridine_synth_N"/>
</dbReference>
<comment type="catalytic activity">
    <reaction evidence="1 5">
        <text>uridine(55) in tRNA = pseudouridine(55) in tRNA</text>
        <dbReference type="Rhea" id="RHEA:42532"/>
        <dbReference type="Rhea" id="RHEA-COMP:10101"/>
        <dbReference type="Rhea" id="RHEA-COMP:10102"/>
        <dbReference type="ChEBI" id="CHEBI:65314"/>
        <dbReference type="ChEBI" id="CHEBI:65315"/>
        <dbReference type="EC" id="5.4.99.25"/>
    </reaction>
</comment>
<dbReference type="InterPro" id="IPR032819">
    <property type="entry name" value="TruB_C"/>
</dbReference>
<dbReference type="PANTHER" id="PTHR13767:SF2">
    <property type="entry name" value="PSEUDOURIDYLATE SYNTHASE TRUB1"/>
    <property type="match status" value="1"/>
</dbReference>
<feature type="active site" description="Nucleophile" evidence="5">
    <location>
        <position position="39"/>
    </location>
</feature>
<dbReference type="HAMAP" id="MF_01080">
    <property type="entry name" value="TruB_bact"/>
    <property type="match status" value="1"/>
</dbReference>
<evidence type="ECO:0000259" key="6">
    <source>
        <dbReference type="Pfam" id="PF01509"/>
    </source>
</evidence>
<evidence type="ECO:0000313" key="8">
    <source>
        <dbReference type="EMBL" id="HJC34154.1"/>
    </source>
</evidence>
<dbReference type="Pfam" id="PF16198">
    <property type="entry name" value="TruB_C_2"/>
    <property type="match status" value="1"/>
</dbReference>
<gene>
    <name evidence="5 8" type="primary">truB</name>
    <name evidence="8" type="ORF">H9758_06110</name>
</gene>
<feature type="domain" description="tRNA pseudouridylate synthase B C-terminal" evidence="7">
    <location>
        <begin position="180"/>
        <end position="237"/>
    </location>
</feature>
<evidence type="ECO:0000259" key="7">
    <source>
        <dbReference type="Pfam" id="PF16198"/>
    </source>
</evidence>
<dbReference type="AlphaFoldDB" id="A0A9D2STU7"/>
<evidence type="ECO:0000256" key="1">
    <source>
        <dbReference type="ARBA" id="ARBA00000385"/>
    </source>
</evidence>
<comment type="function">
    <text evidence="5">Responsible for synthesis of pseudouridine from uracil-55 in the psi GC loop of transfer RNAs.</text>
</comment>
<accession>A0A9D2STU7</accession>
<keyword evidence="3 5" id="KW-0819">tRNA processing</keyword>
<dbReference type="GO" id="GO:0003723">
    <property type="term" value="F:RNA binding"/>
    <property type="evidence" value="ECO:0007669"/>
    <property type="project" value="InterPro"/>
</dbReference>
<dbReference type="InterPro" id="IPR020103">
    <property type="entry name" value="PsdUridine_synth_cat_dom_sf"/>
</dbReference>
<dbReference type="InterPro" id="IPR014780">
    <property type="entry name" value="tRNA_psdUridine_synth_TruB"/>
</dbReference>
<sequence>MINGILNIYKEKGYTSHDVVARLRGMVGQKKIGHTGTLDPEAEGVLPVCLGRATKVCDMLTDKDKTYETVLLLGTSTDTQDITGRVLSEHSLDDPELPDGAVTEEKAESCIRGFIGEYDQIPPMYSALKVGGKKLYELAREGKTIERKSRKVMIYDIRIKDINLPRVRMEVKCSKGTYIRTLCHDIGEKLGCGGCMEKLLRTRVGQFSLDQSLKLAEVERIVHEGRTGEILMPTDSVFCDLEESRTKERFDVFGYNGNPLERKHLTGEIAGKSAEQLEDRRFRIYDSHRNFIGIYYYDRKKDRFRPEKMFLDREEG</sequence>
<keyword evidence="4 5" id="KW-0413">Isomerase</keyword>
<dbReference type="EC" id="5.4.99.25" evidence="5"/>
<evidence type="ECO:0000256" key="2">
    <source>
        <dbReference type="ARBA" id="ARBA00005642"/>
    </source>
</evidence>
<name>A0A9D2STU7_9FIRM</name>
<dbReference type="SUPFAM" id="SSF55120">
    <property type="entry name" value="Pseudouridine synthase"/>
    <property type="match status" value="1"/>
</dbReference>